<dbReference type="GO" id="GO:0047324">
    <property type="term" value="F:phosphoenolpyruvate-glycerone phosphotransferase activity"/>
    <property type="evidence" value="ECO:0007669"/>
    <property type="project" value="InterPro"/>
</dbReference>
<evidence type="ECO:0000313" key="3">
    <source>
        <dbReference type="EMBL" id="MBB5334948.1"/>
    </source>
</evidence>
<dbReference type="PANTHER" id="PTHR38594:SF1">
    <property type="entry name" value="PEP-DEPENDENT DIHYDROXYACETONE KINASE, PHOSPHORYL DONOR SUBUNIT DHAM"/>
    <property type="match status" value="1"/>
</dbReference>
<dbReference type="EMBL" id="JACHFH010000001">
    <property type="protein sequence ID" value="MBB5334948.1"/>
    <property type="molecule type" value="Genomic_DNA"/>
</dbReference>
<dbReference type="Pfam" id="PF03610">
    <property type="entry name" value="EIIA-man"/>
    <property type="match status" value="1"/>
</dbReference>
<accession>A0A840UJT2</accession>
<dbReference type="GO" id="GO:0019563">
    <property type="term" value="P:glycerol catabolic process"/>
    <property type="evidence" value="ECO:0007669"/>
    <property type="project" value="InterPro"/>
</dbReference>
<comment type="caution">
    <text evidence="3">The sequence shown here is derived from an EMBL/GenBank/DDBJ whole genome shotgun (WGS) entry which is preliminary data.</text>
</comment>
<dbReference type="GO" id="GO:0009401">
    <property type="term" value="P:phosphoenolpyruvate-dependent sugar phosphotransferase system"/>
    <property type="evidence" value="ECO:0007669"/>
    <property type="project" value="InterPro"/>
</dbReference>
<dbReference type="InterPro" id="IPR004701">
    <property type="entry name" value="PTS_EIIA_man-typ"/>
</dbReference>
<dbReference type="AlphaFoldDB" id="A0A840UJT2"/>
<protein>
    <submittedName>
        <fullName evidence="3">Dihydroxyacetone kinase DhaKLM complex PTS-EIIA-like component DhaM</fullName>
    </submittedName>
</protein>
<dbReference type="Proteomes" id="UP000559117">
    <property type="component" value="Unassembled WGS sequence"/>
</dbReference>
<organism evidence="3 4">
    <name type="scientific">Pectinatus brassicae</name>
    <dbReference type="NCBI Taxonomy" id="862415"/>
    <lineage>
        <taxon>Bacteria</taxon>
        <taxon>Bacillati</taxon>
        <taxon>Bacillota</taxon>
        <taxon>Negativicutes</taxon>
        <taxon>Selenomonadales</taxon>
        <taxon>Selenomonadaceae</taxon>
        <taxon>Pectinatus</taxon>
    </lineage>
</organism>
<dbReference type="Gene3D" id="3.40.50.510">
    <property type="entry name" value="Phosphotransferase system, mannose-type IIA component"/>
    <property type="match status" value="1"/>
</dbReference>
<dbReference type="GO" id="GO:0016020">
    <property type="term" value="C:membrane"/>
    <property type="evidence" value="ECO:0007669"/>
    <property type="project" value="InterPro"/>
</dbReference>
<name>A0A840UJT2_9FIRM</name>
<keyword evidence="4" id="KW-1185">Reference proteome</keyword>
<reference evidence="3 4" key="1">
    <citation type="submission" date="2020-08" db="EMBL/GenBank/DDBJ databases">
        <title>Genomic Encyclopedia of Type Strains, Phase IV (KMG-IV): sequencing the most valuable type-strain genomes for metagenomic binning, comparative biology and taxonomic classification.</title>
        <authorList>
            <person name="Goeker M."/>
        </authorList>
    </citation>
    <scope>NUCLEOTIDE SEQUENCE [LARGE SCALE GENOMIC DNA]</scope>
    <source>
        <strain evidence="3 4">DSM 24661</strain>
    </source>
</reference>
<sequence>MVEIVIISHSLKAAEGIRDIAKEMAIPGQVIEAVGGDKGKLGIDLDMVEETIEGLEKKDGVVIFVDLNSAIICAEMIKLKDNINNAKIFIADAPILEGTIVATVEASLGSSVEKVLKVAEQVKYLSKKNM</sequence>
<dbReference type="InterPro" id="IPR039643">
    <property type="entry name" value="DhaM"/>
</dbReference>
<feature type="domain" description="PTS EIIA type-4" evidence="2">
    <location>
        <begin position="1"/>
        <end position="130"/>
    </location>
</feature>
<keyword evidence="3" id="KW-0418">Kinase</keyword>
<dbReference type="InterPro" id="IPR036662">
    <property type="entry name" value="PTS_EIIA_man-typ_sf"/>
</dbReference>
<keyword evidence="1" id="KW-0808">Transferase</keyword>
<dbReference type="RefSeq" id="WP_183858784.1">
    <property type="nucleotide sequence ID" value="NZ_JACHFH010000001.1"/>
</dbReference>
<proteinExistence type="predicted"/>
<evidence type="ECO:0000256" key="1">
    <source>
        <dbReference type="ARBA" id="ARBA00022679"/>
    </source>
</evidence>
<gene>
    <name evidence="3" type="ORF">HNR32_000048</name>
</gene>
<dbReference type="SUPFAM" id="SSF53062">
    <property type="entry name" value="PTS system fructose IIA component-like"/>
    <property type="match status" value="1"/>
</dbReference>
<dbReference type="PANTHER" id="PTHR38594">
    <property type="entry name" value="PEP-DEPENDENT DIHYDROXYACETONE KINASE, PHOSPHORYL DONOR SUBUNIT DHAM"/>
    <property type="match status" value="1"/>
</dbReference>
<dbReference type="PROSITE" id="PS51096">
    <property type="entry name" value="PTS_EIIA_TYPE_4"/>
    <property type="match status" value="1"/>
</dbReference>
<evidence type="ECO:0000313" key="4">
    <source>
        <dbReference type="Proteomes" id="UP000559117"/>
    </source>
</evidence>
<evidence type="ECO:0000259" key="2">
    <source>
        <dbReference type="PROSITE" id="PS51096"/>
    </source>
</evidence>